<evidence type="ECO:0000313" key="2">
    <source>
        <dbReference type="EMBL" id="EHG99729.1"/>
    </source>
</evidence>
<evidence type="ECO:0000256" key="1">
    <source>
        <dbReference type="SAM" id="SignalP"/>
    </source>
</evidence>
<dbReference type="PATRIC" id="fig|762968.3.peg.2180"/>
<protein>
    <submittedName>
        <fullName evidence="2">CotH protein</fullName>
    </submittedName>
</protein>
<dbReference type="InterPro" id="IPR014867">
    <property type="entry name" value="Spore_coat_CotH_CotH2/3/7"/>
</dbReference>
<sequence length="490" mass="56247">MKYKFMRLLTMVAWFSVVSVSLSAAEKDKVWPDIPLLDVITENGEFPDCTVLHPPVGCVGTGITADYVLGRLTMTLAGDTLYESGEYVKGESGMRIKIRGNSTGAAAGQKPYKIKLSKKFDLLCRGDEAYKEKDWNLLKISTWNTGLQNEESNLLTALGFILSRTVGMEWVPEYTFVNLVMNGRYMGLYYLTDAVERGDKRVDIQKTGFLIENDAYWWKEDVYFKTAHQITSMGYTFKYPDTDDLDDKTMGQIRQYMDDFEKVLFSGGDVGEYIDLRSFARWLLVQDITYNDDVAGSNMYLYKDDYDESVPMSTKLKMGPLWDFDAMFRGTSYKDQWGLFHSSPFFYYGQLFEDENFVEIYKEEWEAVKPILMECVEKGFADLEAKFGTALVESFELHKTLYPRECKNSLQAQMDELMGLLRERISVMDRLMEDCGESGIKAPEVVGGNMPERLFSVDGRQYLEKDGEKFPTGLYIRQKADGTVEKFISR</sequence>
<dbReference type="OrthoDB" id="9803752at2"/>
<dbReference type="RefSeq" id="WP_008620957.1">
    <property type="nucleotide sequence ID" value="NZ_JH376605.1"/>
</dbReference>
<gene>
    <name evidence="2" type="ORF">HMPREF9441_02442</name>
</gene>
<evidence type="ECO:0000313" key="3">
    <source>
        <dbReference type="Proteomes" id="UP000003598"/>
    </source>
</evidence>
<proteinExistence type="predicted"/>
<accession>G5SSU2</accession>
<dbReference type="AlphaFoldDB" id="G5SSU2"/>
<comment type="caution">
    <text evidence="2">The sequence shown here is derived from an EMBL/GenBank/DDBJ whole genome shotgun (WGS) entry which is preliminary data.</text>
</comment>
<dbReference type="Proteomes" id="UP000003598">
    <property type="component" value="Unassembled WGS sequence"/>
</dbReference>
<dbReference type="EMBL" id="AFFY01000033">
    <property type="protein sequence ID" value="EHG99729.1"/>
    <property type="molecule type" value="Genomic_DNA"/>
</dbReference>
<dbReference type="GeneID" id="93557848"/>
<dbReference type="STRING" id="762968.HMPREF9441_02442"/>
<keyword evidence="3" id="KW-1185">Reference proteome</keyword>
<feature type="chain" id="PRO_5003484540" evidence="1">
    <location>
        <begin position="25"/>
        <end position="490"/>
    </location>
</feature>
<feature type="signal peptide" evidence="1">
    <location>
        <begin position="1"/>
        <end position="24"/>
    </location>
</feature>
<name>G5SSU2_9BACT</name>
<dbReference type="HOGENOM" id="CLU_557704_0_0_10"/>
<keyword evidence="1" id="KW-0732">Signal</keyword>
<dbReference type="Pfam" id="PF08757">
    <property type="entry name" value="CotH"/>
    <property type="match status" value="1"/>
</dbReference>
<organism evidence="2 3">
    <name type="scientific">Paraprevotella clara YIT 11840</name>
    <dbReference type="NCBI Taxonomy" id="762968"/>
    <lineage>
        <taxon>Bacteria</taxon>
        <taxon>Pseudomonadati</taxon>
        <taxon>Bacteroidota</taxon>
        <taxon>Bacteroidia</taxon>
        <taxon>Bacteroidales</taxon>
        <taxon>Prevotellaceae</taxon>
        <taxon>Paraprevotella</taxon>
    </lineage>
</organism>
<reference evidence="2 3" key="1">
    <citation type="submission" date="2011-03" db="EMBL/GenBank/DDBJ databases">
        <authorList>
            <person name="Weinstock G."/>
            <person name="Sodergren E."/>
            <person name="Clifton S."/>
            <person name="Fulton L."/>
            <person name="Fulton B."/>
            <person name="Courtney L."/>
            <person name="Fronick C."/>
            <person name="Harrison M."/>
            <person name="Strong C."/>
            <person name="Farmer C."/>
            <person name="Delahaunty K."/>
            <person name="Markovic C."/>
            <person name="Hall O."/>
            <person name="Minx P."/>
            <person name="Tomlinson C."/>
            <person name="Mitreva M."/>
            <person name="Hou S."/>
            <person name="Chen J."/>
            <person name="Wollam A."/>
            <person name="Pepin K.H."/>
            <person name="Johnson M."/>
            <person name="Bhonagiri V."/>
            <person name="Zhang X."/>
            <person name="Suruliraj S."/>
            <person name="Warren W."/>
            <person name="Chinwalla A."/>
            <person name="Mardis E.R."/>
            <person name="Wilson R.K."/>
        </authorList>
    </citation>
    <scope>NUCLEOTIDE SEQUENCE [LARGE SCALE GENOMIC DNA]</scope>
    <source>
        <strain evidence="2 3">YIT 11840</strain>
    </source>
</reference>
<dbReference type="eggNOG" id="COG5337">
    <property type="taxonomic scope" value="Bacteria"/>
</dbReference>